<dbReference type="InterPro" id="IPR009080">
    <property type="entry name" value="tRNAsynth_Ia_anticodon-bd"/>
</dbReference>
<keyword evidence="10 12" id="KW-0030">Aminoacyl-tRNA synthetase</keyword>
<dbReference type="Pfam" id="PF01406">
    <property type="entry name" value="tRNA-synt_1e"/>
    <property type="match status" value="1"/>
</dbReference>
<evidence type="ECO:0000256" key="9">
    <source>
        <dbReference type="ARBA" id="ARBA00022917"/>
    </source>
</evidence>
<dbReference type="GO" id="GO:0004817">
    <property type="term" value="F:cysteine-tRNA ligase activity"/>
    <property type="evidence" value="ECO:0007669"/>
    <property type="project" value="UniProtKB-UniRule"/>
</dbReference>
<evidence type="ECO:0000256" key="4">
    <source>
        <dbReference type="ARBA" id="ARBA00022598"/>
    </source>
</evidence>
<keyword evidence="6 12" id="KW-0547">Nucleotide-binding</keyword>
<evidence type="ECO:0000256" key="3">
    <source>
        <dbReference type="ARBA" id="ARBA00022490"/>
    </source>
</evidence>
<dbReference type="PRINTS" id="PR00983">
    <property type="entry name" value="TRNASYNTHCYS"/>
</dbReference>
<evidence type="ECO:0000256" key="8">
    <source>
        <dbReference type="ARBA" id="ARBA00022840"/>
    </source>
</evidence>
<proteinExistence type="inferred from homology"/>
<comment type="catalytic activity">
    <reaction evidence="11 12">
        <text>tRNA(Cys) + L-cysteine + ATP = L-cysteinyl-tRNA(Cys) + AMP + diphosphate</text>
        <dbReference type="Rhea" id="RHEA:17773"/>
        <dbReference type="Rhea" id="RHEA-COMP:9661"/>
        <dbReference type="Rhea" id="RHEA-COMP:9679"/>
        <dbReference type="ChEBI" id="CHEBI:30616"/>
        <dbReference type="ChEBI" id="CHEBI:33019"/>
        <dbReference type="ChEBI" id="CHEBI:35235"/>
        <dbReference type="ChEBI" id="CHEBI:78442"/>
        <dbReference type="ChEBI" id="CHEBI:78517"/>
        <dbReference type="ChEBI" id="CHEBI:456215"/>
        <dbReference type="EC" id="6.1.1.16"/>
    </reaction>
</comment>
<dbReference type="EMBL" id="JBHUDH010000022">
    <property type="protein sequence ID" value="MFD1525203.1"/>
    <property type="molecule type" value="Genomic_DNA"/>
</dbReference>
<dbReference type="InterPro" id="IPR015803">
    <property type="entry name" value="Cys-tRNA-ligase"/>
</dbReference>
<organism evidence="14 15">
    <name type="scientific">Halolamina salina</name>
    <dbReference type="NCBI Taxonomy" id="1220023"/>
    <lineage>
        <taxon>Archaea</taxon>
        <taxon>Methanobacteriati</taxon>
        <taxon>Methanobacteriota</taxon>
        <taxon>Stenosarchaea group</taxon>
        <taxon>Halobacteria</taxon>
        <taxon>Halobacteriales</taxon>
        <taxon>Haloferacaceae</taxon>
    </lineage>
</organism>
<dbReference type="GO" id="GO:0005524">
    <property type="term" value="F:ATP binding"/>
    <property type="evidence" value="ECO:0007669"/>
    <property type="project" value="UniProtKB-UniRule"/>
</dbReference>
<evidence type="ECO:0000256" key="5">
    <source>
        <dbReference type="ARBA" id="ARBA00022723"/>
    </source>
</evidence>
<feature type="binding site" evidence="12">
    <location>
        <position position="257"/>
    </location>
    <ligand>
        <name>Zn(2+)</name>
        <dbReference type="ChEBI" id="CHEBI:29105"/>
    </ligand>
</feature>
<evidence type="ECO:0000256" key="12">
    <source>
        <dbReference type="HAMAP-Rule" id="MF_00041"/>
    </source>
</evidence>
<feature type="binding site" evidence="12">
    <location>
        <position position="253"/>
    </location>
    <ligand>
        <name>Zn(2+)</name>
        <dbReference type="ChEBI" id="CHEBI:29105"/>
    </ligand>
</feature>
<keyword evidence="5 12" id="KW-0479">Metal-binding</keyword>
<dbReference type="InterPro" id="IPR015273">
    <property type="entry name" value="Cys-tRNA-synt_Ia_DALR"/>
</dbReference>
<comment type="similarity">
    <text evidence="2 12">Belongs to the class-I aminoacyl-tRNA synthetase family.</text>
</comment>
<evidence type="ECO:0000256" key="6">
    <source>
        <dbReference type="ARBA" id="ARBA00022741"/>
    </source>
</evidence>
<keyword evidence="7 12" id="KW-0862">Zinc</keyword>
<dbReference type="Proteomes" id="UP001597111">
    <property type="component" value="Unassembled WGS sequence"/>
</dbReference>
<dbReference type="PANTHER" id="PTHR10890">
    <property type="entry name" value="CYSTEINYL-TRNA SYNTHETASE"/>
    <property type="match status" value="1"/>
</dbReference>
<comment type="cofactor">
    <cofactor evidence="12">
        <name>Zn(2+)</name>
        <dbReference type="ChEBI" id="CHEBI:29105"/>
    </cofactor>
    <text evidence="12">Binds 1 zinc ion per subunit.</text>
</comment>
<dbReference type="GO" id="GO:0006423">
    <property type="term" value="P:cysteinyl-tRNA aminoacylation"/>
    <property type="evidence" value="ECO:0007669"/>
    <property type="project" value="UniProtKB-UniRule"/>
</dbReference>
<dbReference type="SMART" id="SM00840">
    <property type="entry name" value="DALR_2"/>
    <property type="match status" value="1"/>
</dbReference>
<feature type="binding site" evidence="12">
    <location>
        <position position="228"/>
    </location>
    <ligand>
        <name>Zn(2+)</name>
        <dbReference type="ChEBI" id="CHEBI:29105"/>
    </ligand>
</feature>
<keyword evidence="3 12" id="KW-0963">Cytoplasm</keyword>
<keyword evidence="15" id="KW-1185">Reference proteome</keyword>
<dbReference type="Gene3D" id="1.20.120.1910">
    <property type="entry name" value="Cysteine-tRNA ligase, C-terminal anti-codon recognition domain"/>
    <property type="match status" value="1"/>
</dbReference>
<evidence type="ECO:0000259" key="13">
    <source>
        <dbReference type="SMART" id="SM00840"/>
    </source>
</evidence>
<feature type="binding site" evidence="12">
    <location>
        <position position="28"/>
    </location>
    <ligand>
        <name>Zn(2+)</name>
        <dbReference type="ChEBI" id="CHEBI:29105"/>
    </ligand>
</feature>
<feature type="binding site" evidence="12">
    <location>
        <position position="288"/>
    </location>
    <ligand>
        <name>ATP</name>
        <dbReference type="ChEBI" id="CHEBI:30616"/>
    </ligand>
</feature>
<dbReference type="AlphaFoldDB" id="A0ABD6B390"/>
<feature type="short sequence motif" description="'KMSKS' region" evidence="12">
    <location>
        <begin position="285"/>
        <end position="289"/>
    </location>
</feature>
<dbReference type="GO" id="GO:0008270">
    <property type="term" value="F:zinc ion binding"/>
    <property type="evidence" value="ECO:0007669"/>
    <property type="project" value="UniProtKB-UniRule"/>
</dbReference>
<comment type="caution">
    <text evidence="14">The sequence shown here is derived from an EMBL/GenBank/DDBJ whole genome shotgun (WGS) entry which is preliminary data.</text>
</comment>
<feature type="short sequence motif" description="'HIGH' region" evidence="12">
    <location>
        <begin position="30"/>
        <end position="40"/>
    </location>
</feature>
<dbReference type="PANTHER" id="PTHR10890:SF3">
    <property type="entry name" value="CYSTEINE--TRNA LIGASE, CYTOPLASMIC"/>
    <property type="match status" value="1"/>
</dbReference>
<dbReference type="InterPro" id="IPR024909">
    <property type="entry name" value="Cys-tRNA/MSH_ligase"/>
</dbReference>
<evidence type="ECO:0000256" key="11">
    <source>
        <dbReference type="ARBA" id="ARBA00047398"/>
    </source>
</evidence>
<evidence type="ECO:0000256" key="7">
    <source>
        <dbReference type="ARBA" id="ARBA00022833"/>
    </source>
</evidence>
<evidence type="ECO:0000256" key="10">
    <source>
        <dbReference type="ARBA" id="ARBA00023146"/>
    </source>
</evidence>
<dbReference type="EC" id="6.1.1.16" evidence="12"/>
<dbReference type="InterPro" id="IPR014729">
    <property type="entry name" value="Rossmann-like_a/b/a_fold"/>
</dbReference>
<keyword evidence="8 12" id="KW-0067">ATP-binding</keyword>
<dbReference type="CDD" id="cd00672">
    <property type="entry name" value="CysRS_core"/>
    <property type="match status" value="1"/>
</dbReference>
<dbReference type="GO" id="GO:0005737">
    <property type="term" value="C:cytoplasm"/>
    <property type="evidence" value="ECO:0007669"/>
    <property type="project" value="UniProtKB-SubCell"/>
</dbReference>
<dbReference type="HAMAP" id="MF_00041">
    <property type="entry name" value="Cys_tRNA_synth"/>
    <property type="match status" value="1"/>
</dbReference>
<dbReference type="SUPFAM" id="SSF52374">
    <property type="entry name" value="Nucleotidylyl transferase"/>
    <property type="match status" value="1"/>
</dbReference>
<feature type="domain" description="Cysteinyl-tRNA synthetase class Ia DALR" evidence="13">
    <location>
        <begin position="373"/>
        <end position="442"/>
    </location>
</feature>
<sequence length="492" mass="55490">MTLSLTDTLSGDREEFEPSGDAVLLYVCGLTVSDDPHLGHARLWVQADILHRWLAHEGYDVRHVENVTDVNEKITARVGEREDWESEADVARHYTDEVLSRMRDLNLLRAEVYPRVSEHVPEIVELVETLIEGGYAYESNGSVYFDVSEFEGYGKLSNQTVDELEEQGDPDERAEKRNPADFALWKAGGVGADAVEEHRKHEHDGELPEGQTWESPWGEGRPGWHIECSAMSMTHLGDTLDIHMGGQDLVFPHHENEIAQSEAATGQRFANYWLHVGFMQAGSEKMSSSLGNYFTVGDAVREFGTNVLRTFYASAEYRSQQAYTEETIEEARRRWERLERAYETAVEHADDADALTKTEDSEFRDDLAAARAGFEAAMNDDLNAREAMAELLEVANAVNRHVEAGAPYDYPALRDAIEFFEEYGEGVFGLQFGDVTEGEAEIAEDLVELVLDVREEERDAGNYERADDLRDRLQALGVEVEDSDDGPSYRFD</sequence>
<evidence type="ECO:0000313" key="15">
    <source>
        <dbReference type="Proteomes" id="UP001597111"/>
    </source>
</evidence>
<dbReference type="InterPro" id="IPR032678">
    <property type="entry name" value="tRNA-synt_1_cat_dom"/>
</dbReference>
<gene>
    <name evidence="12 14" type="primary">cysS</name>
    <name evidence="14" type="ORF">ACFR9S_02655</name>
</gene>
<dbReference type="Gene3D" id="3.40.50.620">
    <property type="entry name" value="HUPs"/>
    <property type="match status" value="1"/>
</dbReference>
<evidence type="ECO:0000256" key="2">
    <source>
        <dbReference type="ARBA" id="ARBA00005594"/>
    </source>
</evidence>
<protein>
    <recommendedName>
        <fullName evidence="12">Cysteine--tRNA ligase</fullName>
        <ecNumber evidence="12">6.1.1.16</ecNumber>
    </recommendedName>
    <alternativeName>
        <fullName evidence="12">Cysteinyl-tRNA synthetase</fullName>
        <shortName evidence="12">CysRS</shortName>
    </alternativeName>
</protein>
<evidence type="ECO:0000313" key="14">
    <source>
        <dbReference type="EMBL" id="MFD1525203.1"/>
    </source>
</evidence>
<accession>A0ABD6B390</accession>
<name>A0ABD6B390_9EURY</name>
<keyword evidence="4 12" id="KW-0436">Ligase</keyword>
<dbReference type="RefSeq" id="WP_379732168.1">
    <property type="nucleotide sequence ID" value="NZ_JBHSWZ010000222.1"/>
</dbReference>
<dbReference type="NCBIfam" id="TIGR00435">
    <property type="entry name" value="cysS"/>
    <property type="match status" value="1"/>
</dbReference>
<dbReference type="SUPFAM" id="SSF47323">
    <property type="entry name" value="Anticodon-binding domain of a subclass of class I aminoacyl-tRNA synthetases"/>
    <property type="match status" value="1"/>
</dbReference>
<dbReference type="InterPro" id="IPR056411">
    <property type="entry name" value="CysS_C"/>
</dbReference>
<dbReference type="Pfam" id="PF09190">
    <property type="entry name" value="DALR_2"/>
    <property type="match status" value="1"/>
</dbReference>
<dbReference type="Pfam" id="PF23493">
    <property type="entry name" value="CysS_C"/>
    <property type="match status" value="1"/>
</dbReference>
<comment type="subcellular location">
    <subcellularLocation>
        <location evidence="1 12">Cytoplasm</location>
    </subcellularLocation>
</comment>
<evidence type="ECO:0000256" key="1">
    <source>
        <dbReference type="ARBA" id="ARBA00004496"/>
    </source>
</evidence>
<keyword evidence="9 12" id="KW-0648">Protein biosynthesis</keyword>
<reference evidence="14 15" key="1">
    <citation type="journal article" date="2019" name="Int. J. Syst. Evol. Microbiol.">
        <title>The Global Catalogue of Microorganisms (GCM) 10K type strain sequencing project: providing services to taxonomists for standard genome sequencing and annotation.</title>
        <authorList>
            <consortium name="The Broad Institute Genomics Platform"/>
            <consortium name="The Broad Institute Genome Sequencing Center for Infectious Disease"/>
            <person name="Wu L."/>
            <person name="Ma J."/>
        </authorList>
    </citation>
    <scope>NUCLEOTIDE SEQUENCE [LARGE SCALE GENOMIC DNA]</scope>
    <source>
        <strain evidence="14 15">CGMCC 1.12285</strain>
    </source>
</reference>